<comment type="caution">
    <text evidence="2">The sequence shown here is derived from an EMBL/GenBank/DDBJ whole genome shotgun (WGS) entry which is preliminary data.</text>
</comment>
<evidence type="ECO:0000313" key="4">
    <source>
        <dbReference type="EMBL" id="CAL5975026.1"/>
    </source>
</evidence>
<evidence type="ECO:0000313" key="6">
    <source>
        <dbReference type="Proteomes" id="UP001642409"/>
    </source>
</evidence>
<gene>
    <name evidence="2" type="ORF">HINF_LOCUS11940</name>
    <name evidence="3" type="ORF">HINF_LOCUS18512</name>
    <name evidence="4" type="ORF">HINF_LOCUS3147</name>
    <name evidence="5" type="ORF">HINF_LOCUS62996</name>
</gene>
<proteinExistence type="predicted"/>
<evidence type="ECO:0000313" key="3">
    <source>
        <dbReference type="EMBL" id="CAI9930867.1"/>
    </source>
</evidence>
<accession>A0AA86TQ91</accession>
<keyword evidence="6" id="KW-1185">Reference proteome</keyword>
<reference evidence="2" key="1">
    <citation type="submission" date="2023-06" db="EMBL/GenBank/DDBJ databases">
        <authorList>
            <person name="Kurt Z."/>
        </authorList>
    </citation>
    <scope>NUCLEOTIDE SEQUENCE</scope>
</reference>
<evidence type="ECO:0000313" key="5">
    <source>
        <dbReference type="EMBL" id="CAL6086093.1"/>
    </source>
</evidence>
<sequence length="159" mass="17915">MVNMQTTHLQDALRILLSLIQKLNLRLLYPVTSDLAQNIEKLSSSAPIQIKNIQPKTAQQQGSEWGIYTVQFFTKFICGVVELQLDPSISATLAYNEVLRAHHSVVLKGVFGSILRMLPERKVLCEQIGLVIDVALVKEFVRFRRASEEVCGIILRIVV</sequence>
<dbReference type="AlphaFoldDB" id="A0AA86TQ91"/>
<dbReference type="EMBL" id="CATOUU010000464">
    <property type="protein sequence ID" value="CAI9930867.1"/>
    <property type="molecule type" value="Genomic_DNA"/>
</dbReference>
<dbReference type="Proteomes" id="UP001642409">
    <property type="component" value="Unassembled WGS sequence"/>
</dbReference>
<protein>
    <submittedName>
        <fullName evidence="2 4">Glycolipid transfer protein</fullName>
    </submittedName>
</protein>
<evidence type="ECO:0000313" key="2">
    <source>
        <dbReference type="EMBL" id="CAI9924295.1"/>
    </source>
</evidence>
<dbReference type="EMBL" id="CAXDID020000390">
    <property type="protein sequence ID" value="CAL6086093.1"/>
    <property type="molecule type" value="Genomic_DNA"/>
</dbReference>
<dbReference type="EMBL" id="CAXDID020000005">
    <property type="protein sequence ID" value="CAL5975026.1"/>
    <property type="molecule type" value="Genomic_DNA"/>
</dbReference>
<dbReference type="InterPro" id="IPR014830">
    <property type="entry name" value="Glycolipid_transfer_prot_dom"/>
</dbReference>
<dbReference type="GO" id="GO:0120013">
    <property type="term" value="F:lipid transfer activity"/>
    <property type="evidence" value="ECO:0007669"/>
    <property type="project" value="InterPro"/>
</dbReference>
<dbReference type="SUPFAM" id="SSF110004">
    <property type="entry name" value="Glycolipid transfer protein, GLTP"/>
    <property type="match status" value="1"/>
</dbReference>
<name>A0AA86TQ91_9EUKA</name>
<dbReference type="GO" id="GO:0005737">
    <property type="term" value="C:cytoplasm"/>
    <property type="evidence" value="ECO:0007669"/>
    <property type="project" value="InterPro"/>
</dbReference>
<feature type="domain" description="Glycolipid transfer protein" evidence="1">
    <location>
        <begin position="5"/>
        <end position="129"/>
    </location>
</feature>
<dbReference type="InterPro" id="IPR036497">
    <property type="entry name" value="GLTP_sf"/>
</dbReference>
<organism evidence="2">
    <name type="scientific">Hexamita inflata</name>
    <dbReference type="NCBI Taxonomy" id="28002"/>
    <lineage>
        <taxon>Eukaryota</taxon>
        <taxon>Metamonada</taxon>
        <taxon>Diplomonadida</taxon>
        <taxon>Hexamitidae</taxon>
        <taxon>Hexamitinae</taxon>
        <taxon>Hexamita</taxon>
    </lineage>
</organism>
<evidence type="ECO:0000259" key="1">
    <source>
        <dbReference type="Pfam" id="PF08718"/>
    </source>
</evidence>
<dbReference type="Gene3D" id="1.10.3520.10">
    <property type="entry name" value="Glycolipid transfer protein"/>
    <property type="match status" value="1"/>
</dbReference>
<dbReference type="EMBL" id="CATOUU010000309">
    <property type="protein sequence ID" value="CAI9924295.1"/>
    <property type="molecule type" value="Genomic_DNA"/>
</dbReference>
<dbReference type="Pfam" id="PF08718">
    <property type="entry name" value="GLTP"/>
    <property type="match status" value="1"/>
</dbReference>
<reference evidence="4 6" key="2">
    <citation type="submission" date="2024-07" db="EMBL/GenBank/DDBJ databases">
        <authorList>
            <person name="Akdeniz Z."/>
        </authorList>
    </citation>
    <scope>NUCLEOTIDE SEQUENCE [LARGE SCALE GENOMIC DNA]</scope>
</reference>